<dbReference type="Proteomes" id="UP001211065">
    <property type="component" value="Unassembled WGS sequence"/>
</dbReference>
<sequence length="184" mass="21685">MTNKHRKRIIPVLCDNDINHISSEKESTRKRRIIPTIDTRSNIDMNNRLKDDTQKHQSNIIIKERRQIPIIKRISQSLYNNECHIDDKSNISDNDNRQADIIHNLIELLRIDKQGDTIIETSEYIIDENIHMPKLRMPYDNTVILEENFTDSYEFITQPTTIDDSLLSLDTLLLDINNKDVVYL</sequence>
<dbReference type="AlphaFoldDB" id="A0AAD5U2N3"/>
<evidence type="ECO:0000313" key="2">
    <source>
        <dbReference type="Proteomes" id="UP001211065"/>
    </source>
</evidence>
<reference evidence="1" key="1">
    <citation type="submission" date="2020-05" db="EMBL/GenBank/DDBJ databases">
        <title>Phylogenomic resolution of chytrid fungi.</title>
        <authorList>
            <person name="Stajich J.E."/>
            <person name="Amses K."/>
            <person name="Simmons R."/>
            <person name="Seto K."/>
            <person name="Myers J."/>
            <person name="Bonds A."/>
            <person name="Quandt C.A."/>
            <person name="Barry K."/>
            <person name="Liu P."/>
            <person name="Grigoriev I."/>
            <person name="Longcore J.E."/>
            <person name="James T.Y."/>
        </authorList>
    </citation>
    <scope>NUCLEOTIDE SEQUENCE</scope>
    <source>
        <strain evidence="1">JEL0476</strain>
    </source>
</reference>
<name>A0AAD5U2N3_9FUNG</name>
<dbReference type="EMBL" id="JADGJW010000262">
    <property type="protein sequence ID" value="KAJ3220933.1"/>
    <property type="molecule type" value="Genomic_DNA"/>
</dbReference>
<comment type="caution">
    <text evidence="1">The sequence shown here is derived from an EMBL/GenBank/DDBJ whole genome shotgun (WGS) entry which is preliminary data.</text>
</comment>
<protein>
    <submittedName>
        <fullName evidence="1">Uncharacterized protein</fullName>
    </submittedName>
</protein>
<proteinExistence type="predicted"/>
<organism evidence="1 2">
    <name type="scientific">Clydaea vesicula</name>
    <dbReference type="NCBI Taxonomy" id="447962"/>
    <lineage>
        <taxon>Eukaryota</taxon>
        <taxon>Fungi</taxon>
        <taxon>Fungi incertae sedis</taxon>
        <taxon>Chytridiomycota</taxon>
        <taxon>Chytridiomycota incertae sedis</taxon>
        <taxon>Chytridiomycetes</taxon>
        <taxon>Lobulomycetales</taxon>
        <taxon>Lobulomycetaceae</taxon>
        <taxon>Clydaea</taxon>
    </lineage>
</organism>
<gene>
    <name evidence="1" type="ORF">HK099_003892</name>
</gene>
<accession>A0AAD5U2N3</accession>
<evidence type="ECO:0000313" key="1">
    <source>
        <dbReference type="EMBL" id="KAJ3220933.1"/>
    </source>
</evidence>
<keyword evidence="2" id="KW-1185">Reference proteome</keyword>